<dbReference type="EMBL" id="ASPP01039660">
    <property type="protein sequence ID" value="ETO00926.1"/>
    <property type="molecule type" value="Genomic_DNA"/>
</dbReference>
<reference evidence="1 2" key="1">
    <citation type="journal article" date="2013" name="Curr. Biol.">
        <title>The Genome of the Foraminiferan Reticulomyxa filosa.</title>
        <authorList>
            <person name="Glockner G."/>
            <person name="Hulsmann N."/>
            <person name="Schleicher M."/>
            <person name="Noegel A.A."/>
            <person name="Eichinger L."/>
            <person name="Gallinger C."/>
            <person name="Pawlowski J."/>
            <person name="Sierra R."/>
            <person name="Euteneuer U."/>
            <person name="Pillet L."/>
            <person name="Moustafa A."/>
            <person name="Platzer M."/>
            <person name="Groth M."/>
            <person name="Szafranski K."/>
            <person name="Schliwa M."/>
        </authorList>
    </citation>
    <scope>NUCLEOTIDE SEQUENCE [LARGE SCALE GENOMIC DNA]</scope>
</reference>
<dbReference type="Proteomes" id="UP000023152">
    <property type="component" value="Unassembled WGS sequence"/>
</dbReference>
<keyword evidence="2" id="KW-1185">Reference proteome</keyword>
<proteinExistence type="predicted"/>
<evidence type="ECO:0000313" key="1">
    <source>
        <dbReference type="EMBL" id="ETO00926.1"/>
    </source>
</evidence>
<accession>X6LHW0</accession>
<evidence type="ECO:0000313" key="2">
    <source>
        <dbReference type="Proteomes" id="UP000023152"/>
    </source>
</evidence>
<protein>
    <submittedName>
        <fullName evidence="1">Uncharacterized protein</fullName>
    </submittedName>
</protein>
<comment type="caution">
    <text evidence="1">The sequence shown here is derived from an EMBL/GenBank/DDBJ whole genome shotgun (WGS) entry which is preliminary data.</text>
</comment>
<dbReference type="OrthoDB" id="5984008at2759"/>
<name>X6LHW0_RETFI</name>
<sequence length="144" mass="16905">MNCKQPKLILKSKNTMNSDEMNPLVNTLKQNMESKINEKSMKDYGGKFDQMFDIGRFTILCDDKNKLNTTTKIFFNNQSKTHYPFYNIKLFVPNYKVYIEMQAKGHSIIEKQHFSISYICINDFILFFGGTGNDIFKSVYKYSI</sequence>
<organism evidence="1 2">
    <name type="scientific">Reticulomyxa filosa</name>
    <dbReference type="NCBI Taxonomy" id="46433"/>
    <lineage>
        <taxon>Eukaryota</taxon>
        <taxon>Sar</taxon>
        <taxon>Rhizaria</taxon>
        <taxon>Retaria</taxon>
        <taxon>Foraminifera</taxon>
        <taxon>Monothalamids</taxon>
        <taxon>Reticulomyxidae</taxon>
        <taxon>Reticulomyxa</taxon>
    </lineage>
</organism>
<gene>
    <name evidence="1" type="ORF">RFI_36514</name>
</gene>
<dbReference type="AlphaFoldDB" id="X6LHW0"/>